<dbReference type="Pfam" id="PF00392">
    <property type="entry name" value="GntR"/>
    <property type="match status" value="1"/>
</dbReference>
<evidence type="ECO:0000256" key="1">
    <source>
        <dbReference type="ARBA" id="ARBA00023015"/>
    </source>
</evidence>
<keyword evidence="3" id="KW-0804">Transcription</keyword>
<dbReference type="EMBL" id="SOZE01000001">
    <property type="protein sequence ID" value="TFF40846.1"/>
    <property type="molecule type" value="Genomic_DNA"/>
</dbReference>
<dbReference type="PANTHER" id="PTHR38445">
    <property type="entry name" value="HTH-TYPE TRANSCRIPTIONAL REPRESSOR YTRA"/>
    <property type="match status" value="1"/>
</dbReference>
<dbReference type="RefSeq" id="WP_133229617.1">
    <property type="nucleotide sequence ID" value="NZ_SOZE01000001.1"/>
</dbReference>
<dbReference type="GO" id="GO:0003677">
    <property type="term" value="F:DNA binding"/>
    <property type="evidence" value="ECO:0007669"/>
    <property type="project" value="UniProtKB-KW"/>
</dbReference>
<dbReference type="SMART" id="SM00345">
    <property type="entry name" value="HTH_GNTR"/>
    <property type="match status" value="1"/>
</dbReference>
<reference evidence="5 6" key="1">
    <citation type="journal article" date="2017" name="Int. J. Syst. Evol. Microbiol.">
        <title>Mucilaginibacterpsychrotolerans sp. nov., isolated from peatlands.</title>
        <authorList>
            <person name="Deng Y."/>
            <person name="Shen L."/>
            <person name="Xu B."/>
            <person name="Liu Y."/>
            <person name="Gu Z."/>
            <person name="Liu H."/>
            <person name="Zhou Y."/>
        </authorList>
    </citation>
    <scope>NUCLEOTIDE SEQUENCE [LARGE SCALE GENOMIC DNA]</scope>
    <source>
        <strain evidence="5 6">NH7-4</strain>
    </source>
</reference>
<sequence length="129" mass="15272">MEFRENQAIYLQIAEYVCEQLLLKLWAPGGKIISIRDLAILMEVNPNTVQRAYDFLQQREIIANKRGVGYFVEDSAIEKVIGFRKEQFIETELPVLFRNMYLLNLPPDDIAERYKKFIEQNFNNTNHEK</sequence>
<dbReference type="OrthoDB" id="362473at2"/>
<dbReference type="GO" id="GO:0003700">
    <property type="term" value="F:DNA-binding transcription factor activity"/>
    <property type="evidence" value="ECO:0007669"/>
    <property type="project" value="InterPro"/>
</dbReference>
<name>A0A4Y8SR71_9SPHI</name>
<dbReference type="Gene3D" id="1.10.10.10">
    <property type="entry name" value="Winged helix-like DNA-binding domain superfamily/Winged helix DNA-binding domain"/>
    <property type="match status" value="1"/>
</dbReference>
<dbReference type="InterPro" id="IPR000524">
    <property type="entry name" value="Tscrpt_reg_HTH_GntR"/>
</dbReference>
<comment type="caution">
    <text evidence="5">The sequence shown here is derived from an EMBL/GenBank/DDBJ whole genome shotgun (WGS) entry which is preliminary data.</text>
</comment>
<dbReference type="Gene3D" id="1.10.287.100">
    <property type="match status" value="1"/>
</dbReference>
<dbReference type="Proteomes" id="UP000297540">
    <property type="component" value="Unassembled WGS sequence"/>
</dbReference>
<dbReference type="InterPro" id="IPR036388">
    <property type="entry name" value="WH-like_DNA-bd_sf"/>
</dbReference>
<keyword evidence="1" id="KW-0805">Transcription regulation</keyword>
<evidence type="ECO:0000256" key="3">
    <source>
        <dbReference type="ARBA" id="ARBA00023163"/>
    </source>
</evidence>
<dbReference type="CDD" id="cd07377">
    <property type="entry name" value="WHTH_GntR"/>
    <property type="match status" value="1"/>
</dbReference>
<dbReference type="PROSITE" id="PS50949">
    <property type="entry name" value="HTH_GNTR"/>
    <property type="match status" value="1"/>
</dbReference>
<evidence type="ECO:0000313" key="5">
    <source>
        <dbReference type="EMBL" id="TFF40846.1"/>
    </source>
</evidence>
<feature type="domain" description="HTH gntR-type" evidence="4">
    <location>
        <begin position="7"/>
        <end position="75"/>
    </location>
</feature>
<evidence type="ECO:0000256" key="2">
    <source>
        <dbReference type="ARBA" id="ARBA00023125"/>
    </source>
</evidence>
<proteinExistence type="predicted"/>
<evidence type="ECO:0000259" key="4">
    <source>
        <dbReference type="PROSITE" id="PS50949"/>
    </source>
</evidence>
<accession>A0A4Y8SR71</accession>
<protein>
    <submittedName>
        <fullName evidence="5">GntR family transcriptional regulator</fullName>
    </submittedName>
</protein>
<dbReference type="PANTHER" id="PTHR38445:SF10">
    <property type="entry name" value="GNTR-FAMILY TRANSCRIPTIONAL REGULATOR"/>
    <property type="match status" value="1"/>
</dbReference>
<keyword evidence="2" id="KW-0238">DNA-binding</keyword>
<organism evidence="5 6">
    <name type="scientific">Mucilaginibacter psychrotolerans</name>
    <dbReference type="NCBI Taxonomy" id="1524096"/>
    <lineage>
        <taxon>Bacteria</taxon>
        <taxon>Pseudomonadati</taxon>
        <taxon>Bacteroidota</taxon>
        <taxon>Sphingobacteriia</taxon>
        <taxon>Sphingobacteriales</taxon>
        <taxon>Sphingobacteriaceae</taxon>
        <taxon>Mucilaginibacter</taxon>
    </lineage>
</organism>
<dbReference type="SUPFAM" id="SSF46785">
    <property type="entry name" value="Winged helix' DNA-binding domain"/>
    <property type="match status" value="1"/>
</dbReference>
<evidence type="ECO:0000313" key="6">
    <source>
        <dbReference type="Proteomes" id="UP000297540"/>
    </source>
</evidence>
<dbReference type="InterPro" id="IPR036390">
    <property type="entry name" value="WH_DNA-bd_sf"/>
</dbReference>
<gene>
    <name evidence="5" type="ORF">E2R66_01320</name>
</gene>
<keyword evidence="6" id="KW-1185">Reference proteome</keyword>
<dbReference type="AlphaFoldDB" id="A0A4Y8SR71"/>